<organism evidence="1 2">
    <name type="scientific">Paraburkholderia caballeronis</name>
    <dbReference type="NCBI Taxonomy" id="416943"/>
    <lineage>
        <taxon>Bacteria</taxon>
        <taxon>Pseudomonadati</taxon>
        <taxon>Pseudomonadota</taxon>
        <taxon>Betaproteobacteria</taxon>
        <taxon>Burkholderiales</taxon>
        <taxon>Burkholderiaceae</taxon>
        <taxon>Paraburkholderia</taxon>
    </lineage>
</organism>
<dbReference type="AlphaFoldDB" id="A0A1H7RIG3"/>
<dbReference type="Proteomes" id="UP000199120">
    <property type="component" value="Unassembled WGS sequence"/>
</dbReference>
<dbReference type="CDD" id="cd14744">
    <property type="entry name" value="PAAR_CT_2"/>
    <property type="match status" value="1"/>
</dbReference>
<proteinExistence type="predicted"/>
<protein>
    <submittedName>
        <fullName evidence="1">PAAR motif-containing protein</fullName>
    </submittedName>
</protein>
<dbReference type="Pfam" id="PF05488">
    <property type="entry name" value="PAAR_motif"/>
    <property type="match status" value="1"/>
</dbReference>
<evidence type="ECO:0000313" key="1">
    <source>
        <dbReference type="EMBL" id="SEL60036.1"/>
    </source>
</evidence>
<keyword evidence="2" id="KW-1185">Reference proteome</keyword>
<dbReference type="EMBL" id="FOAJ01000010">
    <property type="protein sequence ID" value="SEL60036.1"/>
    <property type="molecule type" value="Genomic_DNA"/>
</dbReference>
<dbReference type="InterPro" id="IPR008727">
    <property type="entry name" value="PAAR_motif"/>
</dbReference>
<name>A0A1H7RIG3_9BURK</name>
<dbReference type="STRING" id="416943.SAMN05445871_6299"/>
<evidence type="ECO:0000313" key="2">
    <source>
        <dbReference type="Proteomes" id="UP000199120"/>
    </source>
</evidence>
<dbReference type="Gene3D" id="2.60.200.60">
    <property type="match status" value="1"/>
</dbReference>
<reference evidence="2" key="1">
    <citation type="submission" date="2016-10" db="EMBL/GenBank/DDBJ databases">
        <authorList>
            <person name="Varghese N."/>
            <person name="Submissions S."/>
        </authorList>
    </citation>
    <scope>NUCLEOTIDE SEQUENCE [LARGE SCALE GENOMIC DNA]</scope>
    <source>
        <strain evidence="2">LMG 26416</strain>
    </source>
</reference>
<gene>
    <name evidence="1" type="ORF">SAMN05192542_11034</name>
</gene>
<accession>A0A1H7RIG3</accession>
<sequence length="68" mass="7271">MVTASSTLIIDNLAAALDGDFVDCPKHGRVQLVGGNDGYVENGRYLIVHRCKTTCGAEVLASTDEFEI</sequence>